<evidence type="ECO:0000313" key="6">
    <source>
        <dbReference type="EMBL" id="KOS11636.1"/>
    </source>
</evidence>
<dbReference type="SUPFAM" id="SSF53474">
    <property type="entry name" value="alpha/beta-Hydrolases"/>
    <property type="match status" value="1"/>
</dbReference>
<keyword evidence="6" id="KW-0378">Hydrolase</keyword>
<protein>
    <submittedName>
        <fullName evidence="6">Hydrolase</fullName>
    </submittedName>
</protein>
<dbReference type="GO" id="GO:0016787">
    <property type="term" value="F:hydrolase activity"/>
    <property type="evidence" value="ECO:0007669"/>
    <property type="project" value="UniProtKB-KW"/>
</dbReference>
<comment type="caution">
    <text evidence="6">The sequence shown here is derived from an EMBL/GenBank/DDBJ whole genome shotgun (WGS) entry which is preliminary data.</text>
</comment>
<feature type="compositionally biased region" description="Low complexity" evidence="3">
    <location>
        <begin position="337"/>
        <end position="356"/>
    </location>
</feature>
<gene>
    <name evidence="6" type="ORF">XI38_03505</name>
</gene>
<accession>A0A0M8MFV9</accession>
<dbReference type="PANTHER" id="PTHR43201">
    <property type="entry name" value="ACYL-COA SYNTHETASE"/>
    <property type="match status" value="1"/>
</dbReference>
<dbReference type="Proteomes" id="UP000037737">
    <property type="component" value="Unassembled WGS sequence"/>
</dbReference>
<dbReference type="InterPro" id="IPR042099">
    <property type="entry name" value="ANL_N_sf"/>
</dbReference>
<dbReference type="PATRIC" id="fig|84292.3.peg.729"/>
<name>A0A0M8MFV9_9MICO</name>
<dbReference type="OrthoDB" id="812569at2"/>
<feature type="region of interest" description="Disordered" evidence="3">
    <location>
        <begin position="335"/>
        <end position="356"/>
    </location>
</feature>
<evidence type="ECO:0000259" key="4">
    <source>
        <dbReference type="Pfam" id="PF00501"/>
    </source>
</evidence>
<dbReference type="InterPro" id="IPR029058">
    <property type="entry name" value="AB_hydrolase_fold"/>
</dbReference>
<organism evidence="6 7">
    <name type="scientific">Microbacterium aurantiacum</name>
    <dbReference type="NCBI Taxonomy" id="162393"/>
    <lineage>
        <taxon>Bacteria</taxon>
        <taxon>Bacillati</taxon>
        <taxon>Actinomycetota</taxon>
        <taxon>Actinomycetes</taxon>
        <taxon>Micrococcales</taxon>
        <taxon>Microbacteriaceae</taxon>
        <taxon>Microbacterium</taxon>
    </lineage>
</organism>
<dbReference type="Gene3D" id="3.40.50.1820">
    <property type="entry name" value="alpha/beta hydrolase"/>
    <property type="match status" value="1"/>
</dbReference>
<sequence length="914" mass="94121">MTSSAAAAGAPARSGRAQVPPPGLPGLDPRFSRIVTVPGRGTDAGTARSWHLLDSQPALDELGLAPVGTILAVHGNPTWSYLWRSVVSGSVEAARAGAPAWRVIAVDQLEMGYSERTGIRRPLAQRVQDLGGLTDALELDGDVVTLGHDWGGVVSLGWAVDHPEQLAGVMMLNTAVHHPAGVPIPAPLRLAGARGVLAASTVRTTAFLDTTLALASPALDPAVRDAYRAPYASADRRDGIGGFVADIPVDARHESFAELERIAAGVAALTVPALMLWGPRDPIFGDRYLDDLVTRLPHADVHRFEGAGHMIAEERPVADAVFAWLGERVAEHSGTDAAPAAAAPGAPAPASASGAGEPAPFTPIFRALETRADDDSTAVIDMTRSAAGTTSSSATEPLRVSWRQLNTRVRQIAAGLSAMGVQRGDRVSLLVPPGPTLSAIVYACLRIGAVVVVADAGLGVKGLTRAVRGAWPDVIIGELPGLTAARVLGWPGLRISASRLPRLTAAALGVATCLADVAALGAHSDLPDEPGADDPAAILFTSGSTGPAKGVAYTHGQLAALRDVLAAHFGVTADTGLVTGFAPFALLGPALGTRSATPDMDVSAPRTLTAASVAAAVRASDARMVFLSPAAVLNVVATAESLTDADREALARVDAFLSTGAPVGAPLLTSIGALMPNATAHTPYGMTECLLVTDVTLDEITAATDAADSGVLVGAPIGANRVRISALDADGRATGIPSEDPGVLGEVLISAAHLKDHYDRLWLTDRAAARDVPEDGARWHRTGDIGHLDAAGRLWIEGRLPHVIVTSDGPLAPVGPEQQIERVDGVRRVAVVGVGPHRLRQAIAVVETAPAASRPGLADPALTEAVRAATSTSLAAVLAVPALPTDIRHNSKIDRTRLSVWAERVLAGERPVAP</sequence>
<dbReference type="PROSITE" id="PS00455">
    <property type="entry name" value="AMP_BINDING"/>
    <property type="match status" value="1"/>
</dbReference>
<feature type="region of interest" description="Disordered" evidence="3">
    <location>
        <begin position="1"/>
        <end position="30"/>
    </location>
</feature>
<keyword evidence="7" id="KW-1185">Reference proteome</keyword>
<evidence type="ECO:0000256" key="1">
    <source>
        <dbReference type="ARBA" id="ARBA00006432"/>
    </source>
</evidence>
<dbReference type="InterPro" id="IPR000873">
    <property type="entry name" value="AMP-dep_synth/lig_dom"/>
</dbReference>
<dbReference type="GO" id="GO:0031956">
    <property type="term" value="F:medium-chain fatty acid-CoA ligase activity"/>
    <property type="evidence" value="ECO:0007669"/>
    <property type="project" value="TreeGrafter"/>
</dbReference>
<feature type="compositionally biased region" description="Low complexity" evidence="3">
    <location>
        <begin position="1"/>
        <end position="17"/>
    </location>
</feature>
<dbReference type="GO" id="GO:0006631">
    <property type="term" value="P:fatty acid metabolic process"/>
    <property type="evidence" value="ECO:0007669"/>
    <property type="project" value="TreeGrafter"/>
</dbReference>
<dbReference type="PANTHER" id="PTHR43201:SF5">
    <property type="entry name" value="MEDIUM-CHAIN ACYL-COA LIGASE ACSF2, MITOCHONDRIAL"/>
    <property type="match status" value="1"/>
</dbReference>
<evidence type="ECO:0000256" key="2">
    <source>
        <dbReference type="ARBA" id="ARBA00022598"/>
    </source>
</evidence>
<evidence type="ECO:0000259" key="5">
    <source>
        <dbReference type="Pfam" id="PF00561"/>
    </source>
</evidence>
<dbReference type="Pfam" id="PF00501">
    <property type="entry name" value="AMP-binding"/>
    <property type="match status" value="1"/>
</dbReference>
<dbReference type="AlphaFoldDB" id="A0A0M8MFV9"/>
<evidence type="ECO:0000256" key="3">
    <source>
        <dbReference type="SAM" id="MobiDB-lite"/>
    </source>
</evidence>
<reference evidence="6" key="1">
    <citation type="submission" date="2015-04" db="EMBL/GenBank/DDBJ databases">
        <title>Complete genome sequence of Microbacterium chocolatum SIT 101, a bacterium enantioselectively hydrolyzing mesomeric diesters.</title>
        <authorList>
            <person name="Li X."/>
            <person name="Xu Y."/>
        </authorList>
    </citation>
    <scope>NUCLEOTIDE SEQUENCE [LARGE SCALE GENOMIC DNA]</scope>
    <source>
        <strain evidence="6">SIT 101</strain>
    </source>
</reference>
<feature type="domain" description="AB hydrolase-1" evidence="5">
    <location>
        <begin position="69"/>
        <end position="316"/>
    </location>
</feature>
<keyword evidence="2" id="KW-0436">Ligase</keyword>
<dbReference type="KEGG" id="mcw:A8L33_02695"/>
<dbReference type="InterPro" id="IPR020845">
    <property type="entry name" value="AMP-binding_CS"/>
</dbReference>
<dbReference type="InterPro" id="IPR000639">
    <property type="entry name" value="Epox_hydrolase-like"/>
</dbReference>
<dbReference type="EMBL" id="LAVO01000003">
    <property type="protein sequence ID" value="KOS11636.1"/>
    <property type="molecule type" value="Genomic_DNA"/>
</dbReference>
<evidence type="ECO:0000313" key="7">
    <source>
        <dbReference type="Proteomes" id="UP000037737"/>
    </source>
</evidence>
<dbReference type="PRINTS" id="PR00412">
    <property type="entry name" value="EPOXHYDRLASE"/>
</dbReference>
<feature type="domain" description="AMP-dependent synthetase/ligase" evidence="4">
    <location>
        <begin position="395"/>
        <end position="754"/>
    </location>
</feature>
<dbReference type="SUPFAM" id="SSF56801">
    <property type="entry name" value="Acetyl-CoA synthetase-like"/>
    <property type="match status" value="1"/>
</dbReference>
<dbReference type="InterPro" id="IPR000073">
    <property type="entry name" value="AB_hydrolase_1"/>
</dbReference>
<dbReference type="Gene3D" id="3.40.50.12780">
    <property type="entry name" value="N-terminal domain of ligase-like"/>
    <property type="match status" value="1"/>
</dbReference>
<comment type="similarity">
    <text evidence="1">Belongs to the ATP-dependent AMP-binding enzyme family.</text>
</comment>
<proteinExistence type="inferred from homology"/>
<dbReference type="Pfam" id="PF00561">
    <property type="entry name" value="Abhydrolase_1"/>
    <property type="match status" value="1"/>
</dbReference>